<feature type="transmembrane region" description="Helical" evidence="10">
    <location>
        <begin position="281"/>
        <end position="299"/>
    </location>
</feature>
<dbReference type="Proteomes" id="UP000758652">
    <property type="component" value="Unassembled WGS sequence"/>
</dbReference>
<keyword evidence="7 10" id="KW-1133">Transmembrane helix</keyword>
<keyword evidence="6 10" id="KW-0812">Transmembrane</keyword>
<feature type="transmembrane region" description="Helical" evidence="10">
    <location>
        <begin position="176"/>
        <end position="199"/>
    </location>
</feature>
<keyword evidence="9" id="KW-0046">Antibiotic resistance</keyword>
<proteinExistence type="inferred from homology"/>
<dbReference type="PANTHER" id="PTHR43823">
    <property type="entry name" value="SPORULATION PROTEIN YKVU"/>
    <property type="match status" value="1"/>
</dbReference>
<dbReference type="NCBIfam" id="TIGR00797">
    <property type="entry name" value="matE"/>
    <property type="match status" value="1"/>
</dbReference>
<dbReference type="InterPro" id="IPR002528">
    <property type="entry name" value="MATE_fam"/>
</dbReference>
<dbReference type="InterPro" id="IPR048279">
    <property type="entry name" value="MdtK-like"/>
</dbReference>
<keyword evidence="12" id="KW-1185">Reference proteome</keyword>
<evidence type="ECO:0000256" key="2">
    <source>
        <dbReference type="ARBA" id="ARBA00008417"/>
    </source>
</evidence>
<dbReference type="RefSeq" id="WP_226394689.1">
    <property type="nucleotide sequence ID" value="NZ_JADCKL010000004.1"/>
</dbReference>
<evidence type="ECO:0000256" key="7">
    <source>
        <dbReference type="ARBA" id="ARBA00022989"/>
    </source>
</evidence>
<feature type="transmembrane region" description="Helical" evidence="10">
    <location>
        <begin position="371"/>
        <end position="396"/>
    </location>
</feature>
<reference evidence="11 12" key="1">
    <citation type="submission" date="2020-10" db="EMBL/GenBank/DDBJ databases">
        <title>ChiBAC.</title>
        <authorList>
            <person name="Zenner C."/>
            <person name="Hitch T.C.A."/>
            <person name="Clavel T."/>
        </authorList>
    </citation>
    <scope>NUCLEOTIDE SEQUENCE [LARGE SCALE GENOMIC DNA]</scope>
    <source>
        <strain evidence="11 12">DSM 108991</strain>
    </source>
</reference>
<feature type="transmembrane region" description="Helical" evidence="10">
    <location>
        <begin position="21"/>
        <end position="42"/>
    </location>
</feature>
<evidence type="ECO:0000256" key="1">
    <source>
        <dbReference type="ARBA" id="ARBA00004651"/>
    </source>
</evidence>
<feature type="transmembrane region" description="Helical" evidence="10">
    <location>
        <begin position="205"/>
        <end position="226"/>
    </location>
</feature>
<dbReference type="InterPro" id="IPR045070">
    <property type="entry name" value="MATE_MepA-like"/>
</dbReference>
<dbReference type="PANTHER" id="PTHR43823:SF3">
    <property type="entry name" value="MULTIDRUG EXPORT PROTEIN MEPA"/>
    <property type="match status" value="1"/>
</dbReference>
<evidence type="ECO:0000256" key="10">
    <source>
        <dbReference type="SAM" id="Phobius"/>
    </source>
</evidence>
<feature type="transmembrane region" description="Helical" evidence="10">
    <location>
        <begin position="331"/>
        <end position="351"/>
    </location>
</feature>
<name>A0ABR9RJ53_9FIRM</name>
<feature type="transmembrane region" description="Helical" evidence="10">
    <location>
        <begin position="145"/>
        <end position="164"/>
    </location>
</feature>
<evidence type="ECO:0000313" key="12">
    <source>
        <dbReference type="Proteomes" id="UP000758652"/>
    </source>
</evidence>
<feature type="transmembrane region" description="Helical" evidence="10">
    <location>
        <begin position="104"/>
        <end position="125"/>
    </location>
</feature>
<keyword evidence="8 10" id="KW-0472">Membrane</keyword>
<dbReference type="Pfam" id="PF01554">
    <property type="entry name" value="MatE"/>
    <property type="match status" value="2"/>
</dbReference>
<dbReference type="InterPro" id="IPR051327">
    <property type="entry name" value="MATE_MepA_subfamily"/>
</dbReference>
<feature type="transmembrane region" description="Helical" evidence="10">
    <location>
        <begin position="246"/>
        <end position="269"/>
    </location>
</feature>
<evidence type="ECO:0000256" key="8">
    <source>
        <dbReference type="ARBA" id="ARBA00023136"/>
    </source>
</evidence>
<keyword evidence="5" id="KW-1003">Cell membrane</keyword>
<protein>
    <recommendedName>
        <fullName evidence="3">Multidrug export protein MepA</fullName>
    </recommendedName>
</protein>
<sequence length="456" mass="49777">MIHYNSEESINISSDLATMEIPKLILSLAIPAIIAQMVNALYNVVDRIYISRIPEIGDMALTGVGVCFPILILISAFAQLVGVGGATLAAIEMGKKDIKKAEKMLGNGLTILLIISVVLTFFFQVVKYPVLMLFGASSSTISYGIEYLSTYLWGTLFVEITLGLNQFITCQGKSKIAMISILIGAGLNVVLDPLFIFALNMGVQGAATATIISQAVSAIWIIRFLLSNKSMINIHKKDLILRKEIVVAIMALGISSFIMSFTECVIHTVFNSGLQKYGGDYYVASMTIIQSIMQLVYIFSNGITQGVQPVISFNYGAKQVSRVRSAYRIGFISHITVAWVSCMVLMFFPHFFGSIFTNNEDILDIVTKMLPIYICGWGIFGIQSAVQCTFVGLGQAKISLFLACLRKILLLVPLALILPHYLGSLGIFIAEPVSDILAALTAGVIFKIRINSILEK</sequence>
<dbReference type="PIRSF" id="PIRSF006603">
    <property type="entry name" value="DinF"/>
    <property type="match status" value="1"/>
</dbReference>
<evidence type="ECO:0000313" key="11">
    <source>
        <dbReference type="EMBL" id="MBE5062986.1"/>
    </source>
</evidence>
<gene>
    <name evidence="11" type="ORF">INF30_06895</name>
</gene>
<dbReference type="EMBL" id="JADCKL010000004">
    <property type="protein sequence ID" value="MBE5062986.1"/>
    <property type="molecule type" value="Genomic_DNA"/>
</dbReference>
<comment type="caution">
    <text evidence="11">The sequence shown here is derived from an EMBL/GenBank/DDBJ whole genome shotgun (WGS) entry which is preliminary data.</text>
</comment>
<comment type="subcellular location">
    <subcellularLocation>
        <location evidence="1">Cell membrane</location>
        <topology evidence="1">Multi-pass membrane protein</topology>
    </subcellularLocation>
</comment>
<comment type="similarity">
    <text evidence="2">Belongs to the multi antimicrobial extrusion (MATE) (TC 2.A.66.1) family. MepA subfamily.</text>
</comment>
<accession>A0ABR9RJ53</accession>
<evidence type="ECO:0000256" key="6">
    <source>
        <dbReference type="ARBA" id="ARBA00022692"/>
    </source>
</evidence>
<feature type="transmembrane region" description="Helical" evidence="10">
    <location>
        <begin position="408"/>
        <end position="430"/>
    </location>
</feature>
<organism evidence="11 12">
    <name type="scientific">Claveliimonas monacensis</name>
    <dbReference type="NCBI Taxonomy" id="2779351"/>
    <lineage>
        <taxon>Bacteria</taxon>
        <taxon>Bacillati</taxon>
        <taxon>Bacillota</taxon>
        <taxon>Clostridia</taxon>
        <taxon>Lachnospirales</taxon>
        <taxon>Lachnospiraceae</taxon>
        <taxon>Claveliimonas</taxon>
    </lineage>
</organism>
<evidence type="ECO:0000256" key="4">
    <source>
        <dbReference type="ARBA" id="ARBA00022448"/>
    </source>
</evidence>
<dbReference type="CDD" id="cd13143">
    <property type="entry name" value="MATE_MepA_like"/>
    <property type="match status" value="1"/>
</dbReference>
<keyword evidence="4" id="KW-0813">Transport</keyword>
<evidence type="ECO:0000256" key="3">
    <source>
        <dbReference type="ARBA" id="ARBA00022106"/>
    </source>
</evidence>
<evidence type="ECO:0000256" key="9">
    <source>
        <dbReference type="ARBA" id="ARBA00023251"/>
    </source>
</evidence>
<feature type="transmembrane region" description="Helical" evidence="10">
    <location>
        <begin position="62"/>
        <end position="92"/>
    </location>
</feature>
<evidence type="ECO:0000256" key="5">
    <source>
        <dbReference type="ARBA" id="ARBA00022475"/>
    </source>
</evidence>